<evidence type="ECO:0000313" key="2">
    <source>
        <dbReference type="Proteomes" id="UP000054166"/>
    </source>
</evidence>
<evidence type="ECO:0000313" key="1">
    <source>
        <dbReference type="EMBL" id="KIM89313.1"/>
    </source>
</evidence>
<dbReference type="AlphaFoldDB" id="A0A0C3BS14"/>
<dbReference type="InParanoid" id="A0A0C3BS14"/>
<reference evidence="2" key="2">
    <citation type="submission" date="2015-01" db="EMBL/GenBank/DDBJ databases">
        <title>Evolutionary Origins and Diversification of the Mycorrhizal Mutualists.</title>
        <authorList>
            <consortium name="DOE Joint Genome Institute"/>
            <consortium name="Mycorrhizal Genomics Consortium"/>
            <person name="Kohler A."/>
            <person name="Kuo A."/>
            <person name="Nagy L.G."/>
            <person name="Floudas D."/>
            <person name="Copeland A."/>
            <person name="Barry K.W."/>
            <person name="Cichocki N."/>
            <person name="Veneault-Fourrey C."/>
            <person name="LaButti K."/>
            <person name="Lindquist E.A."/>
            <person name="Lipzen A."/>
            <person name="Lundell T."/>
            <person name="Morin E."/>
            <person name="Murat C."/>
            <person name="Riley R."/>
            <person name="Ohm R."/>
            <person name="Sun H."/>
            <person name="Tunlid A."/>
            <person name="Henrissat B."/>
            <person name="Grigoriev I.V."/>
            <person name="Hibbett D.S."/>
            <person name="Martin F."/>
        </authorList>
    </citation>
    <scope>NUCLEOTIDE SEQUENCE [LARGE SCALE GENOMIC DNA]</scope>
    <source>
        <strain evidence="2">F 1598</strain>
    </source>
</reference>
<dbReference type="Proteomes" id="UP000054166">
    <property type="component" value="Unassembled WGS sequence"/>
</dbReference>
<name>A0A0C3BS14_PILCF</name>
<dbReference type="HOGENOM" id="CLU_3033168_0_0_1"/>
<protein>
    <submittedName>
        <fullName evidence="1">Uncharacterized protein</fullName>
    </submittedName>
</protein>
<proteinExistence type="predicted"/>
<organism evidence="1 2">
    <name type="scientific">Piloderma croceum (strain F 1598)</name>
    <dbReference type="NCBI Taxonomy" id="765440"/>
    <lineage>
        <taxon>Eukaryota</taxon>
        <taxon>Fungi</taxon>
        <taxon>Dikarya</taxon>
        <taxon>Basidiomycota</taxon>
        <taxon>Agaricomycotina</taxon>
        <taxon>Agaricomycetes</taxon>
        <taxon>Agaricomycetidae</taxon>
        <taxon>Atheliales</taxon>
        <taxon>Atheliaceae</taxon>
        <taxon>Piloderma</taxon>
    </lineage>
</organism>
<dbReference type="EMBL" id="KN832975">
    <property type="protein sequence ID" value="KIM89313.1"/>
    <property type="molecule type" value="Genomic_DNA"/>
</dbReference>
<gene>
    <name evidence="1" type="ORF">PILCRDRAFT_813242</name>
</gene>
<accession>A0A0C3BS14</accession>
<reference evidence="1 2" key="1">
    <citation type="submission" date="2014-04" db="EMBL/GenBank/DDBJ databases">
        <authorList>
            <consortium name="DOE Joint Genome Institute"/>
            <person name="Kuo A."/>
            <person name="Tarkka M."/>
            <person name="Buscot F."/>
            <person name="Kohler A."/>
            <person name="Nagy L.G."/>
            <person name="Floudas D."/>
            <person name="Copeland A."/>
            <person name="Barry K.W."/>
            <person name="Cichocki N."/>
            <person name="Veneault-Fourrey C."/>
            <person name="LaButti K."/>
            <person name="Lindquist E.A."/>
            <person name="Lipzen A."/>
            <person name="Lundell T."/>
            <person name="Morin E."/>
            <person name="Murat C."/>
            <person name="Sun H."/>
            <person name="Tunlid A."/>
            <person name="Henrissat B."/>
            <person name="Grigoriev I.V."/>
            <person name="Hibbett D.S."/>
            <person name="Martin F."/>
            <person name="Nordberg H.P."/>
            <person name="Cantor M.N."/>
            <person name="Hua S.X."/>
        </authorList>
    </citation>
    <scope>NUCLEOTIDE SEQUENCE [LARGE SCALE GENOMIC DNA]</scope>
    <source>
        <strain evidence="1 2">F 1598</strain>
    </source>
</reference>
<keyword evidence="2" id="KW-1185">Reference proteome</keyword>
<sequence length="55" mass="5790">MLLYSSGKYHGLPSTKAIDFGYIFGIADSAGTQNHVCSAEASKKRLVINIGSPCA</sequence>